<dbReference type="GO" id="GO:0008168">
    <property type="term" value="F:methyltransferase activity"/>
    <property type="evidence" value="ECO:0007669"/>
    <property type="project" value="UniProtKB-KW"/>
</dbReference>
<dbReference type="GO" id="GO:0032259">
    <property type="term" value="P:methylation"/>
    <property type="evidence" value="ECO:0007669"/>
    <property type="project" value="UniProtKB-KW"/>
</dbReference>
<reference evidence="2" key="1">
    <citation type="journal article" date="2019" name="Int. J. Syst. Evol. Microbiol.">
        <title>The Global Catalogue of Microorganisms (GCM) 10K type strain sequencing project: providing services to taxonomists for standard genome sequencing and annotation.</title>
        <authorList>
            <consortium name="The Broad Institute Genomics Platform"/>
            <consortium name="The Broad Institute Genome Sequencing Center for Infectious Disease"/>
            <person name="Wu L."/>
            <person name="Ma J."/>
        </authorList>
    </citation>
    <scope>NUCLEOTIDE SEQUENCE [LARGE SCALE GENOMIC DNA]</scope>
    <source>
        <strain evidence="2">CGMCC 1.18578</strain>
    </source>
</reference>
<keyword evidence="2" id="KW-1185">Reference proteome</keyword>
<keyword evidence="1" id="KW-0489">Methyltransferase</keyword>
<evidence type="ECO:0000313" key="1">
    <source>
        <dbReference type="EMBL" id="MFC5528659.1"/>
    </source>
</evidence>
<dbReference type="InterPro" id="IPR010719">
    <property type="entry name" value="MnmM_MeTrfase"/>
</dbReference>
<gene>
    <name evidence="1" type="ORF">ACFPQ4_04220</name>
</gene>
<dbReference type="PANTHER" id="PTHR35276">
    <property type="entry name" value="S-ADENOSYL-L-METHIONINE-DEPENDENT METHYLTRANSFERASES SUPERFAMILY PROTEIN"/>
    <property type="match status" value="1"/>
</dbReference>
<dbReference type="InterPro" id="IPR029063">
    <property type="entry name" value="SAM-dependent_MTases_sf"/>
</dbReference>
<keyword evidence="1" id="KW-0808">Transferase</keyword>
<dbReference type="RefSeq" id="WP_378110505.1">
    <property type="nucleotide sequence ID" value="NZ_JBHSNC010000010.1"/>
</dbReference>
<dbReference type="Proteomes" id="UP001596108">
    <property type="component" value="Unassembled WGS sequence"/>
</dbReference>
<name>A0ABW0QUL4_9BACL</name>
<dbReference type="EMBL" id="JBHSNC010000010">
    <property type="protein sequence ID" value="MFC5528659.1"/>
    <property type="molecule type" value="Genomic_DNA"/>
</dbReference>
<sequence length="195" mass="20741">MSAGFLSVLSQAQRYVSDRARVGEPVIDATAGNGVDTLFLARLVGSNGKVFAFDVQAAALERTRARLSVAASAGDRIAPAELLLAGHEEMSALIPPEYHGRIAAVMFNLGYLPGAEKKLVTQPDTTLIALVAALLMLRSGGVLTIVIYPGHEGGDAEAEAVEHWAETIPPSIGQCVMYRFPQKIQSPYLIAIVKK</sequence>
<dbReference type="PANTHER" id="PTHR35276:SF1">
    <property type="entry name" value="TRNA (MNM(5)S(2)U34)-METHYLTRANSFERASE, CHLOROPLASTIC"/>
    <property type="match status" value="1"/>
</dbReference>
<evidence type="ECO:0000313" key="2">
    <source>
        <dbReference type="Proteomes" id="UP001596108"/>
    </source>
</evidence>
<dbReference type="Gene3D" id="3.40.50.150">
    <property type="entry name" value="Vaccinia Virus protein VP39"/>
    <property type="match status" value="1"/>
</dbReference>
<dbReference type="SUPFAM" id="SSF53335">
    <property type="entry name" value="S-adenosyl-L-methionine-dependent methyltransferases"/>
    <property type="match status" value="1"/>
</dbReference>
<proteinExistence type="predicted"/>
<dbReference type="Pfam" id="PF06962">
    <property type="entry name" value="rRNA_methylase"/>
    <property type="match status" value="1"/>
</dbReference>
<organism evidence="1 2">
    <name type="scientific">Cohnella yongneupensis</name>
    <dbReference type="NCBI Taxonomy" id="425006"/>
    <lineage>
        <taxon>Bacteria</taxon>
        <taxon>Bacillati</taxon>
        <taxon>Bacillota</taxon>
        <taxon>Bacilli</taxon>
        <taxon>Bacillales</taxon>
        <taxon>Paenibacillaceae</taxon>
        <taxon>Cohnella</taxon>
    </lineage>
</organism>
<comment type="caution">
    <text evidence="1">The sequence shown here is derived from an EMBL/GenBank/DDBJ whole genome shotgun (WGS) entry which is preliminary data.</text>
</comment>
<accession>A0ABW0QUL4</accession>
<protein>
    <submittedName>
        <fullName evidence="1">Class I SAM-dependent methyltransferase</fullName>
    </submittedName>
</protein>